<name>A0A1R2BTY7_9CILI</name>
<evidence type="ECO:0000313" key="3">
    <source>
        <dbReference type="Proteomes" id="UP000187209"/>
    </source>
</evidence>
<proteinExistence type="predicted"/>
<evidence type="ECO:0000256" key="1">
    <source>
        <dbReference type="SAM" id="Coils"/>
    </source>
</evidence>
<keyword evidence="1" id="KW-0175">Coiled coil</keyword>
<gene>
    <name evidence="2" type="ORF">SteCoe_19657</name>
</gene>
<feature type="coiled-coil region" evidence="1">
    <location>
        <begin position="548"/>
        <end position="575"/>
    </location>
</feature>
<evidence type="ECO:0000313" key="2">
    <source>
        <dbReference type="EMBL" id="OMJ80161.1"/>
    </source>
</evidence>
<feature type="coiled-coil region" evidence="1">
    <location>
        <begin position="90"/>
        <end position="251"/>
    </location>
</feature>
<sequence>MMLDNRTHRSVSPCEREYSFDILLKSKSRFSLFKTENPCISNTGRAHIENYCLNEHSRNSTAFQIPMLPVQTSSYSKTRHNSNEITCLSCLRFEKELESLRAQLKKTTEKIVTTEKHVKQYESLLRIKDTRLTEKESNLNYQFEELEQQSQRLIKEKEDFYIEKEKIEKDHLSQTYEIEKIKQKLKTQENDLEAKKSMINKEQTRIEEEILAIEKLKNVLKQQEECICEEKQMLQQHYAEKLKEVEEIKQTTELRLKNFEYIYKNNTKSGLELSLEGFDDISFGKMEYSESIEGIKDIFQSKQGSKIVSKCCSRQEKDVDGKSINDEGEIFGFDESLIFAHEWAESTQKPLNLSDDPRGLIRLTIPSAQKLMHKYEATLLHLQENIKLKDVSYNQENERIKAQVAELKSENSTFQNQIQTLQLENSNLLSKTIEAQEMCKVLQSANQKLIQKYGNADDLDLEIVSENHGLIEDMVRQLEIKLKVVLEKEQNLKDRENALVIEENDVRNTADCLKLMYEDIENDKCNLMDDKYDFFDQKAAVVEMEKKQKEKNDLLMLKEKELIKLKEELIEKERLITAKLYRMPTRNFKRLNTHLDNFLEKS</sequence>
<dbReference type="AlphaFoldDB" id="A0A1R2BTY7"/>
<reference evidence="2 3" key="1">
    <citation type="submission" date="2016-11" db="EMBL/GenBank/DDBJ databases">
        <title>The macronuclear genome of Stentor coeruleus: a giant cell with tiny introns.</title>
        <authorList>
            <person name="Slabodnick M."/>
            <person name="Ruby J.G."/>
            <person name="Reiff S.B."/>
            <person name="Swart E.C."/>
            <person name="Gosai S."/>
            <person name="Prabakaran S."/>
            <person name="Witkowska E."/>
            <person name="Larue G.E."/>
            <person name="Fisher S."/>
            <person name="Freeman R.M."/>
            <person name="Gunawardena J."/>
            <person name="Chu W."/>
            <person name="Stover N.A."/>
            <person name="Gregory B.D."/>
            <person name="Nowacki M."/>
            <person name="Derisi J."/>
            <person name="Roy S.W."/>
            <person name="Marshall W.F."/>
            <person name="Sood P."/>
        </authorList>
    </citation>
    <scope>NUCLEOTIDE SEQUENCE [LARGE SCALE GENOMIC DNA]</scope>
    <source>
        <strain evidence="2">WM001</strain>
    </source>
</reference>
<dbReference type="Proteomes" id="UP000187209">
    <property type="component" value="Unassembled WGS sequence"/>
</dbReference>
<protein>
    <submittedName>
        <fullName evidence="2">Uncharacterized protein</fullName>
    </submittedName>
</protein>
<accession>A0A1R2BTY7</accession>
<comment type="caution">
    <text evidence="2">The sequence shown here is derived from an EMBL/GenBank/DDBJ whole genome shotgun (WGS) entry which is preliminary data.</text>
</comment>
<dbReference type="EMBL" id="MPUH01000436">
    <property type="protein sequence ID" value="OMJ80161.1"/>
    <property type="molecule type" value="Genomic_DNA"/>
</dbReference>
<feature type="coiled-coil region" evidence="1">
    <location>
        <begin position="390"/>
        <end position="431"/>
    </location>
</feature>
<keyword evidence="3" id="KW-1185">Reference proteome</keyword>
<organism evidence="2 3">
    <name type="scientific">Stentor coeruleus</name>
    <dbReference type="NCBI Taxonomy" id="5963"/>
    <lineage>
        <taxon>Eukaryota</taxon>
        <taxon>Sar</taxon>
        <taxon>Alveolata</taxon>
        <taxon>Ciliophora</taxon>
        <taxon>Postciliodesmatophora</taxon>
        <taxon>Heterotrichea</taxon>
        <taxon>Heterotrichida</taxon>
        <taxon>Stentoridae</taxon>
        <taxon>Stentor</taxon>
    </lineage>
</organism>